<feature type="active site" evidence="9">
    <location>
        <position position="59"/>
    </location>
</feature>
<dbReference type="Gene3D" id="3.90.870.50">
    <property type="match status" value="1"/>
</dbReference>
<dbReference type="PROSITE" id="PS51163">
    <property type="entry name" value="YRDC"/>
    <property type="match status" value="1"/>
</dbReference>
<dbReference type="UniPathway" id="UPA00335"/>
<evidence type="ECO:0000256" key="9">
    <source>
        <dbReference type="PROSITE-ProRule" id="PRU00520"/>
    </source>
</evidence>
<dbReference type="InterPro" id="IPR001792">
    <property type="entry name" value="Acylphosphatase-like_dom"/>
</dbReference>
<dbReference type="Pfam" id="PF01300">
    <property type="entry name" value="Sua5_yciO_yrdC"/>
    <property type="match status" value="1"/>
</dbReference>
<dbReference type="InterPro" id="IPR017945">
    <property type="entry name" value="DHBP_synth_RibB-like_a/b_dom"/>
</dbReference>
<comment type="pathway">
    <text evidence="1">Protein modification; [NiFe] hydrogenase maturation.</text>
</comment>
<dbReference type="InterPro" id="IPR055128">
    <property type="entry name" value="HypF_C_2"/>
</dbReference>
<keyword evidence="6" id="KW-0862">Zinc</keyword>
<dbReference type="InterPro" id="IPR011125">
    <property type="entry name" value="Znf_HypF"/>
</dbReference>
<dbReference type="EC" id="6.2.-.-" evidence="8"/>
<dbReference type="AlphaFoldDB" id="A0A1H1H556"/>
<dbReference type="GO" id="GO:0003725">
    <property type="term" value="F:double-stranded RNA binding"/>
    <property type="evidence" value="ECO:0007669"/>
    <property type="project" value="InterPro"/>
</dbReference>
<dbReference type="InterPro" id="IPR006070">
    <property type="entry name" value="Sua5-like_dom"/>
</dbReference>
<dbReference type="Gene3D" id="3.30.110.120">
    <property type="match status" value="1"/>
</dbReference>
<sequence>MTGSAAGAVTGEAPGGDDEHGTTGGWVRIRVEGLVQGVGYRPFVCGLAGAHGIAGCVGNDPEGVFIEARGEPASLRAFVAALKRQAPPLAVVERVTVAPGELTFAGPGGETAGFWIADSRPAGQRQTLVPPDTAPCAACLAEMADPADRRHGYAFTNCTDCGPRYTIVTDLPYDRRNTTMAAFAMCGACAREYRDPTDRRFHAQPLCCPECGPSLRLLGPDGAPCPGDPVEGAARLLKQGRIVAVKGVGGYHLAVLADDEDAVAELRRRKNRQDKAFAVMASDVPAARRLVVLSAAAERVLTGVRRPIVLLPRRAGAPVADAVAPGNRDLGVMLPYSPLHHLLAARLARPFVLTSGNRSDEPIAHRDEDALERLSGIADAFLVHDRPIHARADDSVVRIFRERELPVRRSRGYAPAPLRVPAPFPRQVLACGAELKNTFCLGRGEQAFLSPHIGDLEDYRTLRSFTDTVDHLCRLLGIRPEVVAHDLHPEYMSTKYALDREDLEPIGVQHHHAHIASCLADNGHTGPVLGVALDGLGFGADGTLWGGEILLADLAGFQRVGHLEPVPMPGGAAAVREPWRMAVAYLDAAYGDTPPDIPFVRRHAERWAAVAGMARGGVNAPLTSSAGRLFDAVAAILGVRDRVSYEGQAAIELEQRVAGDERGAYPAAVTTDQPVVTVAGADLVRCVVRDLGTGVGSGRIAARFHNGLARALVTAVLALRERTGVRTAALSGGVFQNTVLLERMVTGLEEGGMRVLVHSRVPPGDGGISLGQAVVAAARTAMEG</sequence>
<evidence type="ECO:0000256" key="10">
    <source>
        <dbReference type="SAM" id="MobiDB-lite"/>
    </source>
</evidence>
<dbReference type="Gene3D" id="3.30.420.360">
    <property type="match status" value="1"/>
</dbReference>
<dbReference type="Gene3D" id="3.30.420.40">
    <property type="match status" value="1"/>
</dbReference>
<dbReference type="Pfam" id="PF17788">
    <property type="entry name" value="HypF_C"/>
    <property type="match status" value="1"/>
</dbReference>
<comment type="catalytic activity">
    <reaction evidence="7">
        <text>C-terminal L-cysteinyl-[HypE protein] + carbamoyl phosphate + ATP + H2O = C-terminal S-carboxamide-L-cysteinyl-[HypE protein] + AMP + phosphate + diphosphate + H(+)</text>
        <dbReference type="Rhea" id="RHEA:55636"/>
        <dbReference type="Rhea" id="RHEA-COMP:14247"/>
        <dbReference type="Rhea" id="RHEA-COMP:14392"/>
        <dbReference type="ChEBI" id="CHEBI:15377"/>
        <dbReference type="ChEBI" id="CHEBI:15378"/>
        <dbReference type="ChEBI" id="CHEBI:30616"/>
        <dbReference type="ChEBI" id="CHEBI:33019"/>
        <dbReference type="ChEBI" id="CHEBI:43474"/>
        <dbReference type="ChEBI" id="CHEBI:58228"/>
        <dbReference type="ChEBI" id="CHEBI:76913"/>
        <dbReference type="ChEBI" id="CHEBI:139126"/>
        <dbReference type="ChEBI" id="CHEBI:456215"/>
    </reaction>
</comment>
<comment type="similarity">
    <text evidence="2 8">Belongs to the carbamoyltransferase HypF family.</text>
</comment>
<dbReference type="InterPro" id="IPR051060">
    <property type="entry name" value="Carbamoyltrans_HypF-like"/>
</dbReference>
<dbReference type="STRING" id="35622.SAMN04489764_4070"/>
<dbReference type="NCBIfam" id="TIGR00143">
    <property type="entry name" value="hypF"/>
    <property type="match status" value="1"/>
</dbReference>
<dbReference type="PANTHER" id="PTHR42959:SF1">
    <property type="entry name" value="CARBAMOYLTRANSFERASE HYPF"/>
    <property type="match status" value="1"/>
</dbReference>
<dbReference type="InterPro" id="IPR036046">
    <property type="entry name" value="Acylphosphatase-like_dom_sf"/>
</dbReference>
<dbReference type="SUPFAM" id="SSF55821">
    <property type="entry name" value="YrdC/RibB"/>
    <property type="match status" value="1"/>
</dbReference>
<proteinExistence type="inferred from homology"/>
<evidence type="ECO:0000259" key="12">
    <source>
        <dbReference type="PROSITE" id="PS51163"/>
    </source>
</evidence>
<gene>
    <name evidence="13" type="ORF">SAMN04489764_4070</name>
</gene>
<evidence type="ECO:0000256" key="1">
    <source>
        <dbReference type="ARBA" id="ARBA00004711"/>
    </source>
</evidence>
<dbReference type="PROSITE" id="PS51160">
    <property type="entry name" value="ACYLPHOSPHATASE_3"/>
    <property type="match status" value="1"/>
</dbReference>
<dbReference type="Pfam" id="PF07503">
    <property type="entry name" value="zf-HYPF"/>
    <property type="match status" value="2"/>
</dbReference>
<evidence type="ECO:0000259" key="11">
    <source>
        <dbReference type="PROSITE" id="PS51160"/>
    </source>
</evidence>
<protein>
    <recommendedName>
        <fullName evidence="8">Carbamoyltransferase</fullName>
        <ecNumber evidence="8">6.2.-.-</ecNumber>
    </recommendedName>
</protein>
<evidence type="ECO:0000256" key="7">
    <source>
        <dbReference type="ARBA" id="ARBA00048220"/>
    </source>
</evidence>
<dbReference type="RefSeq" id="WP_207550016.1">
    <property type="nucleotide sequence ID" value="NZ_FNKK01000002.1"/>
</dbReference>
<dbReference type="GO" id="GO:0016743">
    <property type="term" value="F:carboxyl- or carbamoyltransferase activity"/>
    <property type="evidence" value="ECO:0007669"/>
    <property type="project" value="UniProtKB-UniRule"/>
</dbReference>
<accession>A0A1H1H556</accession>
<evidence type="ECO:0000313" key="14">
    <source>
        <dbReference type="Proteomes" id="UP000217103"/>
    </source>
</evidence>
<reference evidence="13 14" key="1">
    <citation type="submission" date="2016-10" db="EMBL/GenBank/DDBJ databases">
        <authorList>
            <person name="de Groot N.N."/>
        </authorList>
    </citation>
    <scope>NUCLEOTIDE SEQUENCE [LARGE SCALE GENOMIC DNA]</scope>
    <source>
        <strain evidence="13 14">DSM 43794</strain>
    </source>
</reference>
<feature type="region of interest" description="Disordered" evidence="10">
    <location>
        <begin position="1"/>
        <end position="24"/>
    </location>
</feature>
<feature type="active site" evidence="9">
    <location>
        <position position="41"/>
    </location>
</feature>
<feature type="domain" description="Acylphosphatase-like" evidence="11">
    <location>
        <begin position="26"/>
        <end position="118"/>
    </location>
</feature>
<evidence type="ECO:0000313" key="13">
    <source>
        <dbReference type="EMBL" id="SDR20587.1"/>
    </source>
</evidence>
<keyword evidence="3" id="KW-0436">Ligase</keyword>
<dbReference type="GO" id="GO:0051604">
    <property type="term" value="P:protein maturation"/>
    <property type="evidence" value="ECO:0007669"/>
    <property type="project" value="TreeGrafter"/>
</dbReference>
<dbReference type="PANTHER" id="PTHR42959">
    <property type="entry name" value="CARBAMOYLTRANSFERASE"/>
    <property type="match status" value="1"/>
</dbReference>
<dbReference type="InterPro" id="IPR041440">
    <property type="entry name" value="HypF_C"/>
</dbReference>
<evidence type="ECO:0000256" key="4">
    <source>
        <dbReference type="ARBA" id="ARBA00022723"/>
    </source>
</evidence>
<comment type="catalytic activity">
    <reaction evidence="9">
        <text>an acyl phosphate + H2O = a carboxylate + phosphate + H(+)</text>
        <dbReference type="Rhea" id="RHEA:14965"/>
        <dbReference type="ChEBI" id="CHEBI:15377"/>
        <dbReference type="ChEBI" id="CHEBI:15378"/>
        <dbReference type="ChEBI" id="CHEBI:29067"/>
        <dbReference type="ChEBI" id="CHEBI:43474"/>
        <dbReference type="ChEBI" id="CHEBI:59918"/>
        <dbReference type="EC" id="3.6.1.7"/>
    </reaction>
</comment>
<keyword evidence="9" id="KW-0378">Hydrolase</keyword>
<keyword evidence="5" id="KW-0863">Zinc-finger</keyword>
<keyword evidence="4" id="KW-0479">Metal-binding</keyword>
<dbReference type="Proteomes" id="UP000217103">
    <property type="component" value="Unassembled WGS sequence"/>
</dbReference>
<dbReference type="GO" id="GO:0003998">
    <property type="term" value="F:acylphosphatase activity"/>
    <property type="evidence" value="ECO:0007669"/>
    <property type="project" value="UniProtKB-EC"/>
</dbReference>
<dbReference type="GO" id="GO:0008270">
    <property type="term" value="F:zinc ion binding"/>
    <property type="evidence" value="ECO:0007669"/>
    <property type="project" value="UniProtKB-KW"/>
</dbReference>
<dbReference type="GO" id="GO:0016874">
    <property type="term" value="F:ligase activity"/>
    <property type="evidence" value="ECO:0007669"/>
    <property type="project" value="UniProtKB-UniRule"/>
</dbReference>
<evidence type="ECO:0000256" key="2">
    <source>
        <dbReference type="ARBA" id="ARBA00008097"/>
    </source>
</evidence>
<feature type="domain" description="YrdC-like" evidence="12">
    <location>
        <begin position="227"/>
        <end position="412"/>
    </location>
</feature>
<organism evidence="13 14">
    <name type="scientific">Thermostaphylospora chromogena</name>
    <dbReference type="NCBI Taxonomy" id="35622"/>
    <lineage>
        <taxon>Bacteria</taxon>
        <taxon>Bacillati</taxon>
        <taxon>Actinomycetota</taxon>
        <taxon>Actinomycetes</taxon>
        <taxon>Streptosporangiales</taxon>
        <taxon>Thermomonosporaceae</taxon>
        <taxon>Thermostaphylospora</taxon>
    </lineage>
</organism>
<evidence type="ECO:0000256" key="3">
    <source>
        <dbReference type="ARBA" id="ARBA00022598"/>
    </source>
</evidence>
<evidence type="ECO:0000256" key="5">
    <source>
        <dbReference type="ARBA" id="ARBA00022771"/>
    </source>
</evidence>
<dbReference type="EMBL" id="FNKK01000002">
    <property type="protein sequence ID" value="SDR20587.1"/>
    <property type="molecule type" value="Genomic_DNA"/>
</dbReference>
<evidence type="ECO:0000256" key="8">
    <source>
        <dbReference type="PIRNR" id="PIRNR006256"/>
    </source>
</evidence>
<dbReference type="FunFam" id="3.30.420.40:FF:000124">
    <property type="entry name" value="Carbamoyltransferase HypF"/>
    <property type="match status" value="1"/>
</dbReference>
<dbReference type="InterPro" id="IPR004421">
    <property type="entry name" value="Carbamoyltransferase_HypF"/>
</dbReference>
<dbReference type="Pfam" id="PF00708">
    <property type="entry name" value="Acylphosphatase"/>
    <property type="match status" value="1"/>
</dbReference>
<evidence type="ECO:0000256" key="6">
    <source>
        <dbReference type="ARBA" id="ARBA00022833"/>
    </source>
</evidence>
<dbReference type="PIRSF" id="PIRSF006256">
    <property type="entry name" value="CMPcnvr_hdrg_mat"/>
    <property type="match status" value="1"/>
</dbReference>
<keyword evidence="14" id="KW-1185">Reference proteome</keyword>
<dbReference type="SUPFAM" id="SSF54975">
    <property type="entry name" value="Acylphosphatase/BLUF domain-like"/>
    <property type="match status" value="1"/>
</dbReference>
<name>A0A1H1H556_9ACTN</name>
<dbReference type="Pfam" id="PF22521">
    <property type="entry name" value="HypF_C_2"/>
    <property type="match status" value="1"/>
</dbReference>